<dbReference type="RefSeq" id="WP_176335137.1">
    <property type="nucleotide sequence ID" value="NZ_BAAAEF010000011.1"/>
</dbReference>
<proteinExistence type="predicted"/>
<dbReference type="AlphaFoldDB" id="A0A859D135"/>
<name>A0A859D135_9GAMM</name>
<dbReference type="PANTHER" id="PTHR35810">
    <property type="entry name" value="CYTOPLASMIC PROTEIN-RELATED"/>
    <property type="match status" value="1"/>
</dbReference>
<accession>A0A859D135</accession>
<organism evidence="1 2">
    <name type="scientific">Marinomonas primoryensis</name>
    <dbReference type="NCBI Taxonomy" id="178399"/>
    <lineage>
        <taxon>Bacteria</taxon>
        <taxon>Pseudomonadati</taxon>
        <taxon>Pseudomonadota</taxon>
        <taxon>Gammaproteobacteria</taxon>
        <taxon>Oceanospirillales</taxon>
        <taxon>Oceanospirillaceae</taxon>
        <taxon>Marinomonas</taxon>
    </lineage>
</organism>
<sequence>MSDLAPQGEFVLFQAADGSTRIECRFESDTLWLTQALIADLYQKDVRTINEHLQNIYKEAEIDQNATIRNFRIVREEGSRQVSRNIDHYNLEAILAVGYRVRSTQGTQFRKWATATLQEYLVKGFVMDDERLKHPDNSVYFEQLLARIRDIRSSEKVFWRKICDIYATSIDYDGKAETSQKFFAQVQNKMHWATHGHTAAELIYLRADAEKPNVGLTHFVGDEPRRADMTTAKNYLSEQELNQLNRLVSSYLEFAELQAERGRLMKMADWSTKLDDFLRLSDYELLNNAGTVSALQAKQKASLEYDTFQRVIDATPSQVDKDLEQAIKRLPKK</sequence>
<dbReference type="Pfam" id="PF13310">
    <property type="entry name" value="Virulence_RhuM"/>
    <property type="match status" value="1"/>
</dbReference>
<dbReference type="PANTHER" id="PTHR35810:SF1">
    <property type="entry name" value="CYTOPLASMIC PROTEIN"/>
    <property type="match status" value="1"/>
</dbReference>
<dbReference type="Proteomes" id="UP000509371">
    <property type="component" value="Chromosome"/>
</dbReference>
<protein>
    <submittedName>
        <fullName evidence="1">Virulence RhuM family protein</fullName>
    </submittedName>
</protein>
<gene>
    <name evidence="1" type="ORF">MP3633_1630</name>
</gene>
<evidence type="ECO:0000313" key="1">
    <source>
        <dbReference type="EMBL" id="QKK80359.1"/>
    </source>
</evidence>
<dbReference type="InterPro" id="IPR011204">
    <property type="entry name" value="Virulence_RhuM-like"/>
</dbReference>
<reference evidence="1 2" key="1">
    <citation type="submission" date="2020-06" db="EMBL/GenBank/DDBJ databases">
        <authorList>
            <person name="Voronona O.L."/>
            <person name="Aksenova E.I."/>
            <person name="Kunda M.S."/>
            <person name="Semenov A.N."/>
            <person name="Ryzhova N."/>
        </authorList>
    </citation>
    <scope>NUCLEOTIDE SEQUENCE [LARGE SCALE GENOMIC DNA]</scope>
    <source>
        <strain evidence="1 2">MPKMM3633</strain>
    </source>
</reference>
<dbReference type="EMBL" id="CP054301">
    <property type="protein sequence ID" value="QKK80359.1"/>
    <property type="molecule type" value="Genomic_DNA"/>
</dbReference>
<evidence type="ECO:0000313" key="2">
    <source>
        <dbReference type="Proteomes" id="UP000509371"/>
    </source>
</evidence>
<dbReference type="PIRSF" id="PIRSF015268">
    <property type="entry name" value="Virulence_RhuM"/>
    <property type="match status" value="1"/>
</dbReference>
<dbReference type="KEGG" id="mpri:MP3633_1630"/>